<evidence type="ECO:0000313" key="2">
    <source>
        <dbReference type="Proteomes" id="UP000708208"/>
    </source>
</evidence>
<reference evidence="1" key="1">
    <citation type="submission" date="2021-06" db="EMBL/GenBank/DDBJ databases">
        <authorList>
            <person name="Hodson N. C."/>
            <person name="Mongue J. A."/>
            <person name="Jaron S. K."/>
        </authorList>
    </citation>
    <scope>NUCLEOTIDE SEQUENCE</scope>
</reference>
<dbReference type="Proteomes" id="UP000708208">
    <property type="component" value="Unassembled WGS sequence"/>
</dbReference>
<evidence type="ECO:0000313" key="1">
    <source>
        <dbReference type="EMBL" id="CAG7719194.1"/>
    </source>
</evidence>
<protein>
    <submittedName>
        <fullName evidence="1">Uncharacterized protein</fullName>
    </submittedName>
</protein>
<organism evidence="1 2">
    <name type="scientific">Allacma fusca</name>
    <dbReference type="NCBI Taxonomy" id="39272"/>
    <lineage>
        <taxon>Eukaryota</taxon>
        <taxon>Metazoa</taxon>
        <taxon>Ecdysozoa</taxon>
        <taxon>Arthropoda</taxon>
        <taxon>Hexapoda</taxon>
        <taxon>Collembola</taxon>
        <taxon>Symphypleona</taxon>
        <taxon>Sminthuridae</taxon>
        <taxon>Allacma</taxon>
    </lineage>
</organism>
<proteinExistence type="predicted"/>
<sequence>MHHEIQKLQAWAILKFPELWRFHHLYEIRRQSKGALRNILCNCRLRKIDDLGRQDRHHFHIKFTSLVPPIKLLNNSNLTELLAIDPLTRE</sequence>
<comment type="caution">
    <text evidence="1">The sequence shown here is derived from an EMBL/GenBank/DDBJ whole genome shotgun (WGS) entry which is preliminary data.</text>
</comment>
<gene>
    <name evidence="1" type="ORF">AFUS01_LOCUS8529</name>
</gene>
<accession>A0A8J2NZY5</accession>
<keyword evidence="2" id="KW-1185">Reference proteome</keyword>
<dbReference type="AlphaFoldDB" id="A0A8J2NZY5"/>
<name>A0A8J2NZY5_9HEXA</name>
<dbReference type="EMBL" id="CAJVCH010059319">
    <property type="protein sequence ID" value="CAG7719194.1"/>
    <property type="molecule type" value="Genomic_DNA"/>
</dbReference>